<evidence type="ECO:0000259" key="6">
    <source>
        <dbReference type="Pfam" id="PF24883"/>
    </source>
</evidence>
<feature type="domain" description="GPI inositol-deacylase winged helix" evidence="5">
    <location>
        <begin position="531"/>
        <end position="608"/>
    </location>
</feature>
<sequence>MDPFSVSTGVAGLISLAMELTTIIQGYISDYKSAPEDAHNLLVEITSLCHVLKQFTTFLRHDFKGQLEATSALVVVIRSCQEEIERLYRKLEKLKGGGKMKELLERLKWPLKKEEYQSTVEMLHRFMQTFQFSLTIANCEILSKSTDEVMATLEQKQEKLNVTISVMKDQMEGSMTGIVAGYKKQTMMLGCVMEALLVSSKTQNKILKSVEELHDRFDEREMEDLLKWISPLEPQMRHQDIRSKRFGNTGQWFVELEEFQKWRDDVEGTNIFGAYGIPGAGKTVMSSLVVDHLSSRYSDQNACVACLHCDYQDTENQSVINMVGGILKQALSSARNLSNTIVQPLIQMKKARKKLELENALRALAQVLHSFDTVFICIDALDECEEECRWSLLESLHELAENSGSSRPPRIKFFFTGRPEMEEYVKTHTSFEELGPTAVTLEANSHDIVELLNYKISKDKRVKMTQEFKDHIVSEIISKSRGMFLLPVLQISAVLEKTTVKRRREALKTMPRALNDAFRLTMERVKNQTSDIAEQALNILKWIFLAERPLTLEELRHALAIEPGLEELDEEDFIDPKSIFEGCFGLVTMDQATSTLRLVHKSLQDYLDTQYEEGQLFQGGHGEIALACLTYISFDIPDFIDLVMQDELFRTYALLEYAFYNWGNHARKEKTRTTPNDIVTLLLETHDSHPFFQRLLAWPIRRNFGQNKQYLTAPKLQIGEDAVGSQNLALVVASFFGAESVVRGLVECQDIDVNAQDAGERVALSWAAGRGYIAIVDLLIHHKDIEIDIKDLGGLTPLAIAAKAGHREVVRVLLERNADVNTKDNNNQTALSLATREGHTEVVRLLLDAGAVVDPEDTTVRTTLSIAAYESHADILELLLERGANINAKGKYDRNPLSYAVDIGCEDIVRLLLDRGGDVDERDSRGRTAVSLAAESGWLDILSLLVERGFAIDLRDNDGRTPLSYAAGVVYRDTRFYNGHVEYKHGGVLELLLKNGAEVDCKDNLGRTPLSWAAQAGHAKTISTLLERGADINSQDLQGRTPLIWSIVTDTESYSDDIVRLLLEHKDVDVNLVDKDHGMTALAWAEDLDIEEAEDMLRAYGDK</sequence>
<dbReference type="Pfam" id="PF00023">
    <property type="entry name" value="Ank"/>
    <property type="match status" value="1"/>
</dbReference>
<dbReference type="AlphaFoldDB" id="U4LLP8"/>
<dbReference type="SMART" id="SM00248">
    <property type="entry name" value="ANK"/>
    <property type="match status" value="10"/>
</dbReference>
<dbReference type="InterPro" id="IPR002110">
    <property type="entry name" value="Ankyrin_rpt"/>
</dbReference>
<evidence type="ECO:0000313" key="7">
    <source>
        <dbReference type="EMBL" id="CCX33059.1"/>
    </source>
</evidence>
<feature type="repeat" description="ANK" evidence="3">
    <location>
        <begin position="859"/>
        <end position="891"/>
    </location>
</feature>
<dbReference type="Pfam" id="PF17111">
    <property type="entry name" value="PigL_N"/>
    <property type="match status" value="1"/>
</dbReference>
<feature type="repeat" description="ANK" evidence="3">
    <location>
        <begin position="793"/>
        <end position="825"/>
    </location>
</feature>
<dbReference type="SUPFAM" id="SSF48403">
    <property type="entry name" value="Ankyrin repeat"/>
    <property type="match status" value="1"/>
</dbReference>
<dbReference type="OrthoDB" id="448455at2759"/>
<gene>
    <name evidence="7" type="ORF">PCON_14090</name>
</gene>
<feature type="repeat" description="ANK" evidence="3">
    <location>
        <begin position="958"/>
        <end position="1004"/>
    </location>
</feature>
<keyword evidence="2 3" id="KW-0040">ANK repeat</keyword>
<dbReference type="InterPro" id="IPR031348">
    <property type="entry name" value="PigL_N"/>
</dbReference>
<evidence type="ECO:0000259" key="4">
    <source>
        <dbReference type="Pfam" id="PF17111"/>
    </source>
</evidence>
<dbReference type="InterPro" id="IPR036770">
    <property type="entry name" value="Ankyrin_rpt-contain_sf"/>
</dbReference>
<dbReference type="PROSITE" id="PS50297">
    <property type="entry name" value="ANK_REP_REGION"/>
    <property type="match status" value="6"/>
</dbReference>
<name>U4LLP8_PYROM</name>
<dbReference type="STRING" id="1076935.U4LLP8"/>
<dbReference type="eggNOG" id="KOG0504">
    <property type="taxonomic scope" value="Eukaryota"/>
</dbReference>
<dbReference type="PROSITE" id="PS50088">
    <property type="entry name" value="ANK_REPEAT"/>
    <property type="match status" value="7"/>
</dbReference>
<dbReference type="Pfam" id="PF24883">
    <property type="entry name" value="NPHP3_N"/>
    <property type="match status" value="1"/>
</dbReference>
<feature type="repeat" description="ANK" evidence="3">
    <location>
        <begin position="826"/>
        <end position="858"/>
    </location>
</feature>
<dbReference type="Gene3D" id="3.40.50.300">
    <property type="entry name" value="P-loop containing nucleotide triphosphate hydrolases"/>
    <property type="match status" value="1"/>
</dbReference>
<evidence type="ECO:0000256" key="1">
    <source>
        <dbReference type="ARBA" id="ARBA00022737"/>
    </source>
</evidence>
<feature type="domain" description="Nephrocystin 3-like N-terminal" evidence="6">
    <location>
        <begin position="248"/>
        <end position="418"/>
    </location>
</feature>
<keyword evidence="1" id="KW-0677">Repeat</keyword>
<dbReference type="Pfam" id="PF22939">
    <property type="entry name" value="WHD_GPIID"/>
    <property type="match status" value="1"/>
</dbReference>
<protein>
    <submittedName>
        <fullName evidence="7">Similar to Ankyrin repeat domain-containing protein 50 acc. no. Q9ULJ7</fullName>
    </submittedName>
</protein>
<feature type="repeat" description="ANK" evidence="3">
    <location>
        <begin position="1005"/>
        <end position="1037"/>
    </location>
</feature>
<dbReference type="Gene3D" id="1.25.40.20">
    <property type="entry name" value="Ankyrin repeat-containing domain"/>
    <property type="match status" value="3"/>
</dbReference>
<dbReference type="Pfam" id="PF12796">
    <property type="entry name" value="Ank_2"/>
    <property type="match status" value="3"/>
</dbReference>
<dbReference type="PANTHER" id="PTHR24198:SF165">
    <property type="entry name" value="ANKYRIN REPEAT-CONTAINING PROTEIN-RELATED"/>
    <property type="match status" value="1"/>
</dbReference>
<evidence type="ECO:0000256" key="2">
    <source>
        <dbReference type="ARBA" id="ARBA00023043"/>
    </source>
</evidence>
<evidence type="ECO:0000259" key="5">
    <source>
        <dbReference type="Pfam" id="PF22939"/>
    </source>
</evidence>
<evidence type="ECO:0000256" key="3">
    <source>
        <dbReference type="PROSITE-ProRule" id="PRU00023"/>
    </source>
</evidence>
<feature type="repeat" description="ANK" evidence="3">
    <location>
        <begin position="892"/>
        <end position="924"/>
    </location>
</feature>
<dbReference type="Proteomes" id="UP000018144">
    <property type="component" value="Unassembled WGS sequence"/>
</dbReference>
<organism evidence="7 8">
    <name type="scientific">Pyronema omphalodes (strain CBS 100304)</name>
    <name type="common">Pyronema confluens</name>
    <dbReference type="NCBI Taxonomy" id="1076935"/>
    <lineage>
        <taxon>Eukaryota</taxon>
        <taxon>Fungi</taxon>
        <taxon>Dikarya</taxon>
        <taxon>Ascomycota</taxon>
        <taxon>Pezizomycotina</taxon>
        <taxon>Pezizomycetes</taxon>
        <taxon>Pezizales</taxon>
        <taxon>Pyronemataceae</taxon>
        <taxon>Pyronema</taxon>
    </lineage>
</organism>
<dbReference type="PRINTS" id="PR01415">
    <property type="entry name" value="ANKYRIN"/>
</dbReference>
<dbReference type="SUPFAM" id="SSF52540">
    <property type="entry name" value="P-loop containing nucleoside triphosphate hydrolases"/>
    <property type="match status" value="1"/>
</dbReference>
<evidence type="ECO:0000313" key="8">
    <source>
        <dbReference type="Proteomes" id="UP000018144"/>
    </source>
</evidence>
<dbReference type="OMA" id="AASEYEW"/>
<dbReference type="PANTHER" id="PTHR24198">
    <property type="entry name" value="ANKYRIN REPEAT AND PROTEIN KINASE DOMAIN-CONTAINING PROTEIN"/>
    <property type="match status" value="1"/>
</dbReference>
<proteinExistence type="predicted"/>
<accession>U4LLP8</accession>
<dbReference type="InterPro" id="IPR027417">
    <property type="entry name" value="P-loop_NTPase"/>
</dbReference>
<dbReference type="InterPro" id="IPR056884">
    <property type="entry name" value="NPHP3-like_N"/>
</dbReference>
<keyword evidence="8" id="KW-1185">Reference proteome</keyword>
<dbReference type="InterPro" id="IPR054471">
    <property type="entry name" value="GPIID_WHD"/>
</dbReference>
<dbReference type="EMBL" id="HF936006">
    <property type="protein sequence ID" value="CCX33059.1"/>
    <property type="molecule type" value="Genomic_DNA"/>
</dbReference>
<feature type="repeat" description="ANK" evidence="3">
    <location>
        <begin position="925"/>
        <end position="957"/>
    </location>
</feature>
<reference evidence="7 8" key="1">
    <citation type="journal article" date="2013" name="PLoS Genet.">
        <title>The genome and development-dependent transcriptomes of Pyronema confluens: a window into fungal evolution.</title>
        <authorList>
            <person name="Traeger S."/>
            <person name="Altegoer F."/>
            <person name="Freitag M."/>
            <person name="Gabaldon T."/>
            <person name="Kempken F."/>
            <person name="Kumar A."/>
            <person name="Marcet-Houben M."/>
            <person name="Poggeler S."/>
            <person name="Stajich J.E."/>
            <person name="Nowrousian M."/>
        </authorList>
    </citation>
    <scope>NUCLEOTIDE SEQUENCE [LARGE SCALE GENOMIC DNA]</scope>
    <source>
        <strain evidence="8">CBS 100304</strain>
        <tissue evidence="7">Vegetative mycelium</tissue>
    </source>
</reference>
<feature type="domain" description="Azaphilone pigments biosynthesis cluster protein L N-terminal" evidence="4">
    <location>
        <begin position="1"/>
        <end position="154"/>
    </location>
</feature>